<protein>
    <submittedName>
        <fullName evidence="1">Uncharacterized protein</fullName>
    </submittedName>
</protein>
<dbReference type="EMBL" id="VBVZ01000840">
    <property type="protein sequence ID" value="TLG87307.1"/>
    <property type="molecule type" value="Genomic_DNA"/>
</dbReference>
<comment type="caution">
    <text evidence="1">The sequence shown here is derived from an EMBL/GenBank/DDBJ whole genome shotgun (WGS) entry which is preliminary data.</text>
</comment>
<keyword evidence="2" id="KW-1185">Reference proteome</keyword>
<accession>A0ABY2TVZ7</accession>
<feature type="non-terminal residue" evidence="1">
    <location>
        <position position="1"/>
    </location>
</feature>
<dbReference type="Proteomes" id="UP000304941">
    <property type="component" value="Unassembled WGS sequence"/>
</dbReference>
<sequence length="62" mass="6364">VMDQVGAGFCGSWLACDAGDSVFLKYRGDAIAGKPAPTQASSPVSFLVFVRSQTGPQTDSPA</sequence>
<organism evidence="1 2">
    <name type="scientific">Pseudomonas edaphica</name>
    <dbReference type="NCBI Taxonomy" id="2006980"/>
    <lineage>
        <taxon>Bacteria</taxon>
        <taxon>Pseudomonadati</taxon>
        <taxon>Pseudomonadota</taxon>
        <taxon>Gammaproteobacteria</taxon>
        <taxon>Pseudomonadales</taxon>
        <taxon>Pseudomonadaceae</taxon>
        <taxon>Pseudomonas</taxon>
    </lineage>
</organism>
<evidence type="ECO:0000313" key="2">
    <source>
        <dbReference type="Proteomes" id="UP000304941"/>
    </source>
</evidence>
<gene>
    <name evidence="1" type="ORF">FEM54_31115</name>
</gene>
<name>A0ABY2TVZ7_9PSED</name>
<reference evidence="1 2" key="1">
    <citation type="submission" date="2019-05" db="EMBL/GenBank/DDBJ databases">
        <title>Pseudomonas edaphica sp. nov., isolated from rhizospheric soil of Cistus ladanifer L. in Spain.</title>
        <authorList>
            <person name="Peix A."/>
        </authorList>
    </citation>
    <scope>NUCLEOTIDE SEQUENCE [LARGE SCALE GENOMIC DNA]</scope>
    <source>
        <strain evidence="1 2">RD25</strain>
    </source>
</reference>
<proteinExistence type="predicted"/>
<evidence type="ECO:0000313" key="1">
    <source>
        <dbReference type="EMBL" id="TLG87307.1"/>
    </source>
</evidence>